<dbReference type="RefSeq" id="WP_183883614.1">
    <property type="nucleotide sequence ID" value="NZ_JACHCE010000006.1"/>
</dbReference>
<evidence type="ECO:0000313" key="1">
    <source>
        <dbReference type="EMBL" id="MBB5637750.1"/>
    </source>
</evidence>
<organism evidence="1 2">
    <name type="scientific">Pedobacter cryoconitis</name>
    <dbReference type="NCBI Taxonomy" id="188932"/>
    <lineage>
        <taxon>Bacteria</taxon>
        <taxon>Pseudomonadati</taxon>
        <taxon>Bacteroidota</taxon>
        <taxon>Sphingobacteriia</taxon>
        <taxon>Sphingobacteriales</taxon>
        <taxon>Sphingobacteriaceae</taxon>
        <taxon>Pedobacter</taxon>
    </lineage>
</organism>
<dbReference type="Proteomes" id="UP000537204">
    <property type="component" value="Unassembled WGS sequence"/>
</dbReference>
<reference evidence="1 2" key="1">
    <citation type="submission" date="2020-08" db="EMBL/GenBank/DDBJ databases">
        <title>Genomic Encyclopedia of Type Strains, Phase IV (KMG-V): Genome sequencing to study the core and pangenomes of soil and plant-associated prokaryotes.</title>
        <authorList>
            <person name="Whitman W."/>
        </authorList>
    </citation>
    <scope>NUCLEOTIDE SEQUENCE [LARGE SCALE GENOMIC DNA]</scope>
    <source>
        <strain evidence="1 2">S3M1</strain>
    </source>
</reference>
<comment type="caution">
    <text evidence="1">The sequence shown here is derived from an EMBL/GenBank/DDBJ whole genome shotgun (WGS) entry which is preliminary data.</text>
</comment>
<accession>A0A7W9E1K2</accession>
<sequence>MKRIKTVMKNQTPHKSNKTAKILLLTLFLLGTTLYSKAQLTPFQNMYFQNKYIYNPAMAGLSEGLNINANYRQQWSNFPGTPKTGLLTADLHATDKVGLGLNVTADEAGLIKSTRVMGTYAYHLKLAGENRHLSFGLSLGVSDSRVKYSLINGDPTDPEIARYNQLKAYLDGDFGAAYTSNNLYIGAALPNMKSTFFKNSDERLDVNKPLFIGIVSYKIPVGDGGNFKLEPLAGLRVIKGNTDIVDVGANFNMDEYGLFFQTIYHSSQSLGFGAGLDQQNFGLNISYNIETGPLTTYTNGTFEVGIKLKLFNKKAN</sequence>
<proteinExistence type="predicted"/>
<dbReference type="InterPro" id="IPR019861">
    <property type="entry name" value="PorP/SprF_Bacteroidetes"/>
</dbReference>
<dbReference type="EMBL" id="JACHCE010000006">
    <property type="protein sequence ID" value="MBB5637750.1"/>
    <property type="molecule type" value="Genomic_DNA"/>
</dbReference>
<name>A0A7W9E1K2_9SPHI</name>
<gene>
    <name evidence="1" type="ORF">HDE68_003675</name>
</gene>
<dbReference type="Pfam" id="PF11751">
    <property type="entry name" value="PorP_SprF"/>
    <property type="match status" value="1"/>
</dbReference>
<dbReference type="NCBIfam" id="TIGR03519">
    <property type="entry name" value="T9SS_PorP_fam"/>
    <property type="match status" value="1"/>
</dbReference>
<dbReference type="AlphaFoldDB" id="A0A7W9E1K2"/>
<evidence type="ECO:0000313" key="2">
    <source>
        <dbReference type="Proteomes" id="UP000537204"/>
    </source>
</evidence>
<protein>
    <submittedName>
        <fullName evidence="1">Type IX secretion system PorP/SprF family membrane protein</fullName>
    </submittedName>
</protein>